<dbReference type="Proteomes" id="UP001519289">
    <property type="component" value="Unassembled WGS sequence"/>
</dbReference>
<dbReference type="SMART" id="SM00533">
    <property type="entry name" value="MUTSd"/>
    <property type="match status" value="1"/>
</dbReference>
<dbReference type="Gene3D" id="3.40.1170.10">
    <property type="entry name" value="DNA repair protein MutS, domain I"/>
    <property type="match status" value="1"/>
</dbReference>
<dbReference type="Pfam" id="PF05188">
    <property type="entry name" value="MutS_II"/>
    <property type="match status" value="1"/>
</dbReference>
<evidence type="ECO:0000256" key="1">
    <source>
        <dbReference type="ARBA" id="ARBA00006271"/>
    </source>
</evidence>
<comment type="similarity">
    <text evidence="1 7 9">Belongs to the DNA mismatch repair MutS family.</text>
</comment>
<dbReference type="Gene3D" id="3.30.420.110">
    <property type="entry name" value="MutS, connector domain"/>
    <property type="match status" value="1"/>
</dbReference>
<dbReference type="CDD" id="cd03284">
    <property type="entry name" value="ABC_MutS1"/>
    <property type="match status" value="1"/>
</dbReference>
<dbReference type="SUPFAM" id="SSF48334">
    <property type="entry name" value="DNA repair protein MutS, domain III"/>
    <property type="match status" value="1"/>
</dbReference>
<name>A0ABS4JML8_9FIRM</name>
<evidence type="ECO:0000256" key="3">
    <source>
        <dbReference type="ARBA" id="ARBA00022763"/>
    </source>
</evidence>
<evidence type="ECO:0000313" key="11">
    <source>
        <dbReference type="EMBL" id="MBP2016788.1"/>
    </source>
</evidence>
<accession>A0ABS4JML8</accession>
<dbReference type="InterPro" id="IPR017261">
    <property type="entry name" value="DNA_mismatch_repair_MutS/MSH"/>
</dbReference>
<dbReference type="NCBIfam" id="NF003810">
    <property type="entry name" value="PRK05399.1"/>
    <property type="match status" value="1"/>
</dbReference>
<dbReference type="PROSITE" id="PS00486">
    <property type="entry name" value="DNA_MISMATCH_REPAIR_2"/>
    <property type="match status" value="1"/>
</dbReference>
<dbReference type="EMBL" id="JAGGLG010000001">
    <property type="protein sequence ID" value="MBP2016788.1"/>
    <property type="molecule type" value="Genomic_DNA"/>
</dbReference>
<keyword evidence="5 7" id="KW-0238">DNA-binding</keyword>
<dbReference type="InterPro" id="IPR045076">
    <property type="entry name" value="MutS"/>
</dbReference>
<dbReference type="SUPFAM" id="SSF52540">
    <property type="entry name" value="P-loop containing nucleoside triphosphate hydrolases"/>
    <property type="match status" value="1"/>
</dbReference>
<evidence type="ECO:0000256" key="7">
    <source>
        <dbReference type="HAMAP-Rule" id="MF_00096"/>
    </source>
</evidence>
<dbReference type="InterPro" id="IPR036678">
    <property type="entry name" value="MutS_con_dom_sf"/>
</dbReference>
<dbReference type="Pfam" id="PF00488">
    <property type="entry name" value="MutS_V"/>
    <property type="match status" value="1"/>
</dbReference>
<comment type="function">
    <text evidence="7">This protein is involved in the repair of mismatches in DNA. It is possible that it carries out the mismatch recognition step. This protein has a weak ATPase activity.</text>
</comment>
<keyword evidence="3 7" id="KW-0227">DNA damage</keyword>
<feature type="domain" description="DNA mismatch repair proteins mutS family" evidence="10">
    <location>
        <begin position="699"/>
        <end position="715"/>
    </location>
</feature>
<gene>
    <name evidence="7" type="primary">mutS</name>
    <name evidence="11" type="ORF">J2Z79_000161</name>
</gene>
<evidence type="ECO:0000313" key="12">
    <source>
        <dbReference type="Proteomes" id="UP001519289"/>
    </source>
</evidence>
<keyword evidence="12" id="KW-1185">Reference proteome</keyword>
<dbReference type="InterPro" id="IPR016151">
    <property type="entry name" value="DNA_mismatch_repair_MutS_N"/>
</dbReference>
<dbReference type="SUPFAM" id="SSF53150">
    <property type="entry name" value="DNA repair protein MutS, domain II"/>
    <property type="match status" value="1"/>
</dbReference>
<dbReference type="InterPro" id="IPR007695">
    <property type="entry name" value="DNA_mismatch_repair_MutS-lik_N"/>
</dbReference>
<evidence type="ECO:0000256" key="9">
    <source>
        <dbReference type="RuleBase" id="RU003756"/>
    </source>
</evidence>
<evidence type="ECO:0000256" key="4">
    <source>
        <dbReference type="ARBA" id="ARBA00022840"/>
    </source>
</evidence>
<keyword evidence="2 7" id="KW-0547">Nucleotide-binding</keyword>
<dbReference type="Gene3D" id="3.40.50.300">
    <property type="entry name" value="P-loop containing nucleotide triphosphate hydrolases"/>
    <property type="match status" value="1"/>
</dbReference>
<comment type="caution">
    <text evidence="11">The sequence shown here is derived from an EMBL/GenBank/DDBJ whole genome shotgun (WGS) entry which is preliminary data.</text>
</comment>
<dbReference type="PANTHER" id="PTHR11361">
    <property type="entry name" value="DNA MISMATCH REPAIR PROTEIN MUTS FAMILY MEMBER"/>
    <property type="match status" value="1"/>
</dbReference>
<dbReference type="InterPro" id="IPR007861">
    <property type="entry name" value="DNA_mismatch_repair_MutS_clamp"/>
</dbReference>
<evidence type="ECO:0000256" key="5">
    <source>
        <dbReference type="ARBA" id="ARBA00023125"/>
    </source>
</evidence>
<dbReference type="Pfam" id="PF01624">
    <property type="entry name" value="MutS_I"/>
    <property type="match status" value="1"/>
</dbReference>
<sequence>MDAAQATPMFAQYLQIKEQYPDCILFYRLGDFYETFMEDAELVARELELVLTGRDAGKGLGRVPMAGIPYHAAEGYIARLIDKGYKVAICDQLEDPKLARGLVKRDVTRVVTPGTLVEPRLLPEKANNFLAAVAWSKAGFGLAVVDLSTGEFAAAQLNGADSLRQLLEEIGRLEPREVILEPGLASEPSVTGPLKNAGIAVSPFDGRHFNHQAAYRRLTQHFGTSSLAGFGCEHLELATRAAGAALAYLAEMHRSSLSHVSGLAVYYPGDYMVLDPATRRNLELTRSLRDGGRRGTLLWVVDRTVTAMGARMLKGWLERPLLDLAQIQARHAAVAELVNKPVLRADLRAMLQDVHDLERLAGRVAVGTANARDLVALKASLVALPSIRVVMEEVTAPRLVELRDRLDMLDDVRDLIEQAIADEPPVALTEGGLLKDGFHPEVDELRRIARDGKAWIAQVEARERERTGIKSLKIGYNKVFGYYLSVTRANLALVPADYIRKQTLANEERFITPELKELEEKVLHAGERLMSLEYELFLEIRQQVAAEITRIQRSARAVAELDALASFAEVASLYGYCQPLMDRSTVLELRGARHPVLERVMPEGTFVPNDLLVDTAENRLLLITGPNMGGKSTVMRQAALAVILAQAGSFVPAEAAHIGLVDRVFTRVGASDDLATGQSTFMVEMTEVANILHAATERSLVVLDEVGRGTATFDGLSIAWAITEHIHQHIGCRTLFATHYHELCELEGLLPGVKNYSVAVMEKGEEIIFLRKLVRGGADRSYGIQVGRLAGLPSTVVERAREILATLEQQEGERKSRREAAAQKLRRQPPVQLTFFEPKKDPVVEELLGLNVMALTPIEALNVLYQLQAKAKESR</sequence>
<keyword evidence="6 7" id="KW-0234">DNA repair</keyword>
<dbReference type="InterPro" id="IPR007860">
    <property type="entry name" value="DNA_mmatch_repair_MutS_con_dom"/>
</dbReference>
<evidence type="ECO:0000256" key="8">
    <source>
        <dbReference type="NCBIfam" id="TIGR01070"/>
    </source>
</evidence>
<feature type="binding site" evidence="7">
    <location>
        <begin position="625"/>
        <end position="632"/>
    </location>
    <ligand>
        <name>ATP</name>
        <dbReference type="ChEBI" id="CHEBI:30616"/>
    </ligand>
</feature>
<reference evidence="11 12" key="1">
    <citation type="submission" date="2021-03" db="EMBL/GenBank/DDBJ databases">
        <title>Genomic Encyclopedia of Type Strains, Phase IV (KMG-IV): sequencing the most valuable type-strain genomes for metagenomic binning, comparative biology and taxonomic classification.</title>
        <authorList>
            <person name="Goeker M."/>
        </authorList>
    </citation>
    <scope>NUCLEOTIDE SEQUENCE [LARGE SCALE GENOMIC DNA]</scope>
    <source>
        <strain evidence="11 12">DSM 27138</strain>
    </source>
</reference>
<dbReference type="Pfam" id="PF05190">
    <property type="entry name" value="MutS_IV"/>
    <property type="match status" value="1"/>
</dbReference>
<dbReference type="PANTHER" id="PTHR11361:SF34">
    <property type="entry name" value="DNA MISMATCH REPAIR PROTEIN MSH1, MITOCHONDRIAL"/>
    <property type="match status" value="1"/>
</dbReference>
<dbReference type="InterPro" id="IPR000432">
    <property type="entry name" value="DNA_mismatch_repair_MutS_C"/>
</dbReference>
<dbReference type="HAMAP" id="MF_00096">
    <property type="entry name" value="MutS"/>
    <property type="match status" value="1"/>
</dbReference>
<dbReference type="Gene3D" id="1.10.1420.10">
    <property type="match status" value="2"/>
</dbReference>
<dbReference type="InterPro" id="IPR027417">
    <property type="entry name" value="P-loop_NTPase"/>
</dbReference>
<protein>
    <recommendedName>
        <fullName evidence="7 8">DNA mismatch repair protein MutS</fullName>
    </recommendedName>
</protein>
<organism evidence="11 12">
    <name type="scientific">Symbiobacterium terraclitae</name>
    <dbReference type="NCBI Taxonomy" id="557451"/>
    <lineage>
        <taxon>Bacteria</taxon>
        <taxon>Bacillati</taxon>
        <taxon>Bacillota</taxon>
        <taxon>Clostridia</taxon>
        <taxon>Eubacteriales</taxon>
        <taxon>Symbiobacteriaceae</taxon>
        <taxon>Symbiobacterium</taxon>
    </lineage>
</organism>
<evidence type="ECO:0000259" key="10">
    <source>
        <dbReference type="PROSITE" id="PS00486"/>
    </source>
</evidence>
<dbReference type="SMART" id="SM00534">
    <property type="entry name" value="MUTSac"/>
    <property type="match status" value="1"/>
</dbReference>
<dbReference type="NCBIfam" id="TIGR01070">
    <property type="entry name" value="mutS1"/>
    <property type="match status" value="1"/>
</dbReference>
<dbReference type="SUPFAM" id="SSF55271">
    <property type="entry name" value="DNA repair protein MutS, domain I"/>
    <property type="match status" value="1"/>
</dbReference>
<dbReference type="InterPro" id="IPR005748">
    <property type="entry name" value="DNA_mismatch_repair_MutS"/>
</dbReference>
<proteinExistence type="inferred from homology"/>
<evidence type="ECO:0000256" key="2">
    <source>
        <dbReference type="ARBA" id="ARBA00022741"/>
    </source>
</evidence>
<dbReference type="PIRSF" id="PIRSF037677">
    <property type="entry name" value="DNA_mis_repair_Msh6"/>
    <property type="match status" value="1"/>
</dbReference>
<dbReference type="InterPro" id="IPR036187">
    <property type="entry name" value="DNA_mismatch_repair_MutS_sf"/>
</dbReference>
<evidence type="ECO:0000256" key="6">
    <source>
        <dbReference type="ARBA" id="ARBA00023204"/>
    </source>
</evidence>
<dbReference type="InterPro" id="IPR007696">
    <property type="entry name" value="DNA_mismatch_repair_MutS_core"/>
</dbReference>
<dbReference type="Pfam" id="PF05192">
    <property type="entry name" value="MutS_III"/>
    <property type="match status" value="1"/>
</dbReference>
<keyword evidence="4 7" id="KW-0067">ATP-binding</keyword>